<reference evidence="3 4" key="1">
    <citation type="submission" date="2024-10" db="EMBL/GenBank/DDBJ databases">
        <authorList>
            <person name="Kim D."/>
        </authorList>
    </citation>
    <scope>NUCLEOTIDE SEQUENCE [LARGE SCALE GENOMIC DNA]</scope>
    <source>
        <strain evidence="3">BH-2024</strain>
    </source>
</reference>
<comment type="similarity">
    <text evidence="1">Belongs to the BCL7 family.</text>
</comment>
<organism evidence="3 4">
    <name type="scientific">Heterodera trifolii</name>
    <dbReference type="NCBI Taxonomy" id="157864"/>
    <lineage>
        <taxon>Eukaryota</taxon>
        <taxon>Metazoa</taxon>
        <taxon>Ecdysozoa</taxon>
        <taxon>Nematoda</taxon>
        <taxon>Chromadorea</taxon>
        <taxon>Rhabditida</taxon>
        <taxon>Tylenchina</taxon>
        <taxon>Tylenchomorpha</taxon>
        <taxon>Tylenchoidea</taxon>
        <taxon>Heteroderidae</taxon>
        <taxon>Heteroderinae</taxon>
        <taxon>Heterodera</taxon>
    </lineage>
</organism>
<dbReference type="PANTHER" id="PTHR12767:SF9">
    <property type="entry name" value="BCL7-LIKE"/>
    <property type="match status" value="1"/>
</dbReference>
<dbReference type="EMBL" id="JBICBT010000334">
    <property type="protein sequence ID" value="KAL3117084.1"/>
    <property type="molecule type" value="Genomic_DNA"/>
</dbReference>
<feature type="compositionally biased region" description="Low complexity" evidence="2">
    <location>
        <begin position="102"/>
        <end position="111"/>
    </location>
</feature>
<dbReference type="PANTHER" id="PTHR12767">
    <property type="entry name" value="BCL7 RELATED"/>
    <property type="match status" value="1"/>
</dbReference>
<evidence type="ECO:0000313" key="3">
    <source>
        <dbReference type="EMBL" id="KAL3117084.1"/>
    </source>
</evidence>
<sequence>MQNASRSSTISKTVPRNNRTETRSRAKDELRKVIGAVDKTVARKWEKRWVMLKDSSISVWKWVPVSCPPGGVVAPKLITAQKTAAANDENGSANGTPTGQTAAAAAAVASADETTIQSGVSGENNSNEDTADVNMANGEEEGDDSNAALDFSDIGAFDSDSQTFDRVDYGSSKNGRGGRAAADSAEKGKGTKVAQPTDFSQMRKEEETKEAQQKQ</sequence>
<feature type="region of interest" description="Disordered" evidence="2">
    <location>
        <begin position="1"/>
        <end position="28"/>
    </location>
</feature>
<dbReference type="InterPro" id="IPR006804">
    <property type="entry name" value="BCL7"/>
</dbReference>
<dbReference type="AlphaFoldDB" id="A0ABD2LS16"/>
<feature type="compositionally biased region" description="Polar residues" evidence="2">
    <location>
        <begin position="112"/>
        <end position="128"/>
    </location>
</feature>
<keyword evidence="4" id="KW-1185">Reference proteome</keyword>
<evidence type="ECO:0000256" key="1">
    <source>
        <dbReference type="ARBA" id="ARBA00010326"/>
    </source>
</evidence>
<feature type="compositionally biased region" description="Polar residues" evidence="2">
    <location>
        <begin position="85"/>
        <end position="101"/>
    </location>
</feature>
<accession>A0ABD2LS16</accession>
<evidence type="ECO:0000313" key="4">
    <source>
        <dbReference type="Proteomes" id="UP001620626"/>
    </source>
</evidence>
<evidence type="ECO:0000256" key="2">
    <source>
        <dbReference type="SAM" id="MobiDB-lite"/>
    </source>
</evidence>
<name>A0ABD2LS16_9BILA</name>
<dbReference type="Pfam" id="PF04714">
    <property type="entry name" value="BCL_N"/>
    <property type="match status" value="1"/>
</dbReference>
<protein>
    <submittedName>
        <fullName evidence="3">Uncharacterized protein</fullName>
    </submittedName>
</protein>
<feature type="compositionally biased region" description="Polar residues" evidence="2">
    <location>
        <begin position="1"/>
        <end position="17"/>
    </location>
</feature>
<proteinExistence type="inferred from homology"/>
<comment type="caution">
    <text evidence="3">The sequence shown here is derived from an EMBL/GenBank/DDBJ whole genome shotgun (WGS) entry which is preliminary data.</text>
</comment>
<feature type="region of interest" description="Disordered" evidence="2">
    <location>
        <begin position="85"/>
        <end position="215"/>
    </location>
</feature>
<gene>
    <name evidence="3" type="ORF">niasHT_007487</name>
</gene>
<dbReference type="Proteomes" id="UP001620626">
    <property type="component" value="Unassembled WGS sequence"/>
</dbReference>
<feature type="compositionally biased region" description="Basic and acidic residues" evidence="2">
    <location>
        <begin position="201"/>
        <end position="215"/>
    </location>
</feature>
<feature type="compositionally biased region" description="Basic and acidic residues" evidence="2">
    <location>
        <begin position="18"/>
        <end position="28"/>
    </location>
</feature>